<dbReference type="RefSeq" id="WP_136942482.1">
    <property type="nucleotide sequence ID" value="NZ_SWKR01000002.1"/>
</dbReference>
<dbReference type="Proteomes" id="UP000309138">
    <property type="component" value="Unassembled WGS sequence"/>
</dbReference>
<sequence length="82" mass="9493">MKAERLSTLPDWPARMTADVACLYMGQSQSSFLARYRQHGRKEGSNVYWSRAQLDRLIANQFGMSQPLALAREEDRSWDDLL</sequence>
<dbReference type="OrthoDB" id="7573407at2"/>
<dbReference type="AlphaFoldDB" id="A0A4U1L179"/>
<proteinExistence type="predicted"/>
<comment type="caution">
    <text evidence="1">The sequence shown here is derived from an EMBL/GenBank/DDBJ whole genome shotgun (WGS) entry which is preliminary data.</text>
</comment>
<accession>A0A4U1L179</accession>
<dbReference type="EMBL" id="SWKR01000002">
    <property type="protein sequence ID" value="TKD50539.1"/>
    <property type="molecule type" value="Genomic_DNA"/>
</dbReference>
<evidence type="ECO:0000313" key="1">
    <source>
        <dbReference type="EMBL" id="TKD50539.1"/>
    </source>
</evidence>
<protein>
    <submittedName>
        <fullName evidence="1">Uncharacterized protein</fullName>
    </submittedName>
</protein>
<reference evidence="1 2" key="1">
    <citation type="submission" date="2019-04" db="EMBL/GenBank/DDBJ databases">
        <authorList>
            <person name="Yang Y."/>
            <person name="Wei D."/>
        </authorList>
    </citation>
    <scope>NUCLEOTIDE SEQUENCE [LARGE SCALE GENOMIC DNA]</scope>
    <source>
        <strain evidence="1 2">L-1-4w-11</strain>
    </source>
</reference>
<gene>
    <name evidence="1" type="ORF">FBR43_07020</name>
</gene>
<name>A0A4U1L179_9SPHN</name>
<organism evidence="1 2">
    <name type="scientific">Sphingomonas baiyangensis</name>
    <dbReference type="NCBI Taxonomy" id="2572576"/>
    <lineage>
        <taxon>Bacteria</taxon>
        <taxon>Pseudomonadati</taxon>
        <taxon>Pseudomonadota</taxon>
        <taxon>Alphaproteobacteria</taxon>
        <taxon>Sphingomonadales</taxon>
        <taxon>Sphingomonadaceae</taxon>
        <taxon>Sphingomonas</taxon>
    </lineage>
</organism>
<evidence type="ECO:0000313" key="2">
    <source>
        <dbReference type="Proteomes" id="UP000309138"/>
    </source>
</evidence>
<keyword evidence="2" id="KW-1185">Reference proteome</keyword>